<dbReference type="RefSeq" id="WP_145073726.1">
    <property type="nucleotide sequence ID" value="NZ_CP036425.1"/>
</dbReference>
<dbReference type="NCBIfam" id="TIGR02595">
    <property type="entry name" value="PEP_CTERM"/>
    <property type="match status" value="1"/>
</dbReference>
<protein>
    <recommendedName>
        <fullName evidence="2">Ice-binding protein C-terminal domain-containing protein</fullName>
    </recommendedName>
</protein>
<evidence type="ECO:0000313" key="3">
    <source>
        <dbReference type="EMBL" id="QDU32328.1"/>
    </source>
</evidence>
<accession>A0A517YQ25</accession>
<sequence precursor="true">MKSKLLTSATAAIALTAMASTVAAEPYADVVAFSALGPNSANDPTAALGRGDNNSVALGTGGVLIVEFTDNRLVNDTGLDLRIMERGGVADYNVQISMDNIDYINLGDVQKWKDFELTPYLVTPADQFRFVKITSLSTSGNGPEIDYVGARNSIDVPVPEPASLALLGLGSLALLRRR</sequence>
<dbReference type="KEGG" id="pcor:KS4_03600"/>
<evidence type="ECO:0000256" key="1">
    <source>
        <dbReference type="SAM" id="SignalP"/>
    </source>
</evidence>
<dbReference type="EMBL" id="CP036425">
    <property type="protein sequence ID" value="QDU32328.1"/>
    <property type="molecule type" value="Genomic_DNA"/>
</dbReference>
<keyword evidence="4" id="KW-1185">Reference proteome</keyword>
<evidence type="ECO:0000313" key="4">
    <source>
        <dbReference type="Proteomes" id="UP000317369"/>
    </source>
</evidence>
<proteinExistence type="predicted"/>
<evidence type="ECO:0000259" key="2">
    <source>
        <dbReference type="Pfam" id="PF07589"/>
    </source>
</evidence>
<feature type="chain" id="PRO_5021705035" description="Ice-binding protein C-terminal domain-containing protein" evidence="1">
    <location>
        <begin position="20"/>
        <end position="178"/>
    </location>
</feature>
<name>A0A517YQ25_9BACT</name>
<dbReference type="Pfam" id="PF07589">
    <property type="entry name" value="PEP-CTERM"/>
    <property type="match status" value="1"/>
</dbReference>
<dbReference type="SUPFAM" id="SSF49785">
    <property type="entry name" value="Galactose-binding domain-like"/>
    <property type="match status" value="1"/>
</dbReference>
<dbReference type="Proteomes" id="UP000317369">
    <property type="component" value="Chromosome"/>
</dbReference>
<feature type="domain" description="Ice-binding protein C-terminal" evidence="2">
    <location>
        <begin position="157"/>
        <end position="178"/>
    </location>
</feature>
<dbReference type="AlphaFoldDB" id="A0A517YQ25"/>
<dbReference type="OrthoDB" id="247526at2"/>
<reference evidence="3 4" key="1">
    <citation type="submission" date="2019-02" db="EMBL/GenBank/DDBJ databases">
        <title>Deep-cultivation of Planctomycetes and their phenomic and genomic characterization uncovers novel biology.</title>
        <authorList>
            <person name="Wiegand S."/>
            <person name="Jogler M."/>
            <person name="Boedeker C."/>
            <person name="Pinto D."/>
            <person name="Vollmers J."/>
            <person name="Rivas-Marin E."/>
            <person name="Kohn T."/>
            <person name="Peeters S.H."/>
            <person name="Heuer A."/>
            <person name="Rast P."/>
            <person name="Oberbeckmann S."/>
            <person name="Bunk B."/>
            <person name="Jeske O."/>
            <person name="Meyerdierks A."/>
            <person name="Storesund J.E."/>
            <person name="Kallscheuer N."/>
            <person name="Luecker S."/>
            <person name="Lage O.M."/>
            <person name="Pohl T."/>
            <person name="Merkel B.J."/>
            <person name="Hornburger P."/>
            <person name="Mueller R.-W."/>
            <person name="Bruemmer F."/>
            <person name="Labrenz M."/>
            <person name="Spormann A.M."/>
            <person name="Op den Camp H."/>
            <person name="Overmann J."/>
            <person name="Amann R."/>
            <person name="Jetten M.S.M."/>
            <person name="Mascher T."/>
            <person name="Medema M.H."/>
            <person name="Devos D.P."/>
            <person name="Kaster A.-K."/>
            <person name="Ovreas L."/>
            <person name="Rohde M."/>
            <person name="Galperin M.Y."/>
            <person name="Jogler C."/>
        </authorList>
    </citation>
    <scope>NUCLEOTIDE SEQUENCE [LARGE SCALE GENOMIC DNA]</scope>
    <source>
        <strain evidence="3 4">KS4</strain>
    </source>
</reference>
<gene>
    <name evidence="3" type="ORF">KS4_03600</name>
</gene>
<dbReference type="InterPro" id="IPR008979">
    <property type="entry name" value="Galactose-bd-like_sf"/>
</dbReference>
<dbReference type="InterPro" id="IPR013424">
    <property type="entry name" value="Ice-binding_C"/>
</dbReference>
<feature type="signal peptide" evidence="1">
    <location>
        <begin position="1"/>
        <end position="19"/>
    </location>
</feature>
<organism evidence="3 4">
    <name type="scientific">Poriferisphaera corsica</name>
    <dbReference type="NCBI Taxonomy" id="2528020"/>
    <lineage>
        <taxon>Bacteria</taxon>
        <taxon>Pseudomonadati</taxon>
        <taxon>Planctomycetota</taxon>
        <taxon>Phycisphaerae</taxon>
        <taxon>Phycisphaerales</taxon>
        <taxon>Phycisphaeraceae</taxon>
        <taxon>Poriferisphaera</taxon>
    </lineage>
</organism>
<dbReference type="Gene3D" id="2.60.120.260">
    <property type="entry name" value="Galactose-binding domain-like"/>
    <property type="match status" value="1"/>
</dbReference>
<keyword evidence="1" id="KW-0732">Signal</keyword>